<name>A0ABQ6JHG1_9ACTN</name>
<accession>A0ABQ6JHG1</accession>
<gene>
    <name evidence="2" type="ORF">GCM10025868_18040</name>
</gene>
<dbReference type="Proteomes" id="UP001157017">
    <property type="component" value="Unassembled WGS sequence"/>
</dbReference>
<feature type="region of interest" description="Disordered" evidence="1">
    <location>
        <begin position="127"/>
        <end position="181"/>
    </location>
</feature>
<comment type="caution">
    <text evidence="2">The sequence shown here is derived from an EMBL/GenBank/DDBJ whole genome shotgun (WGS) entry which is preliminary data.</text>
</comment>
<proteinExistence type="predicted"/>
<dbReference type="EMBL" id="BSUZ01000001">
    <property type="protein sequence ID" value="GMA86554.1"/>
    <property type="molecule type" value="Genomic_DNA"/>
</dbReference>
<evidence type="ECO:0000313" key="3">
    <source>
        <dbReference type="Proteomes" id="UP001157017"/>
    </source>
</evidence>
<reference evidence="3" key="1">
    <citation type="journal article" date="2019" name="Int. J. Syst. Evol. Microbiol.">
        <title>The Global Catalogue of Microorganisms (GCM) 10K type strain sequencing project: providing services to taxonomists for standard genome sequencing and annotation.</title>
        <authorList>
            <consortium name="The Broad Institute Genomics Platform"/>
            <consortium name="The Broad Institute Genome Sequencing Center for Infectious Disease"/>
            <person name="Wu L."/>
            <person name="Ma J."/>
        </authorList>
    </citation>
    <scope>NUCLEOTIDE SEQUENCE [LARGE SCALE GENOMIC DNA]</scope>
    <source>
        <strain evidence="3">NBRC 108730</strain>
    </source>
</reference>
<evidence type="ECO:0000313" key="2">
    <source>
        <dbReference type="EMBL" id="GMA86554.1"/>
    </source>
</evidence>
<keyword evidence="3" id="KW-1185">Reference proteome</keyword>
<sequence>MSAVATAPAWALTPAVLSAPGWTVAVRRGRTGAVRVSTTPRHLLVDVADEAGTTWSTQALLDADGWVRVDAPASPPGVLGTDVGLRRLPDLPGSGDAVLAPGDVLLLLSADAIDALTAREGSRAWTDQARAGVATSPLRPGPRPRPAAGPRQPRLGRARRPHRRLTPRSTRPHHEEAEMPCSTSFLEEVEVQRRLARLAAAEADHDVVSAALARARLADLDDIVAASSDLAVAVG</sequence>
<feature type="compositionally biased region" description="Basic residues" evidence="1">
    <location>
        <begin position="154"/>
        <end position="166"/>
    </location>
</feature>
<evidence type="ECO:0000256" key="1">
    <source>
        <dbReference type="SAM" id="MobiDB-lite"/>
    </source>
</evidence>
<protein>
    <submittedName>
        <fullName evidence="2">Uncharacterized protein</fullName>
    </submittedName>
</protein>
<organism evidence="2 3">
    <name type="scientific">Angustibacter aerolatus</name>
    <dbReference type="NCBI Taxonomy" id="1162965"/>
    <lineage>
        <taxon>Bacteria</taxon>
        <taxon>Bacillati</taxon>
        <taxon>Actinomycetota</taxon>
        <taxon>Actinomycetes</taxon>
        <taxon>Kineosporiales</taxon>
        <taxon>Kineosporiaceae</taxon>
    </lineage>
</organism>